<dbReference type="PROSITE" id="PS50879">
    <property type="entry name" value="RNASE_H_1"/>
    <property type="match status" value="1"/>
</dbReference>
<dbReference type="Proteomes" id="UP000231086">
    <property type="component" value="Unassembled WGS sequence"/>
</dbReference>
<reference evidence="3" key="1">
    <citation type="submission" date="2017-09" db="EMBL/GenBank/DDBJ databases">
        <title>Depth-based differentiation of microbial function through sediment-hosted aquifers and enrichment of novel symbionts in the deep terrestrial subsurface.</title>
        <authorList>
            <person name="Probst A.J."/>
            <person name="Ladd B."/>
            <person name="Jarett J.K."/>
            <person name="Geller-Mcgrath D.E."/>
            <person name="Sieber C.M.K."/>
            <person name="Emerson J.B."/>
            <person name="Anantharaman K."/>
            <person name="Thomas B.C."/>
            <person name="Malmstrom R."/>
            <person name="Stieglmeier M."/>
            <person name="Klingl A."/>
            <person name="Woyke T."/>
            <person name="Ryan C.M."/>
            <person name="Banfield J.F."/>
        </authorList>
    </citation>
    <scope>NUCLEOTIDE SEQUENCE [LARGE SCALE GENOMIC DNA]</scope>
</reference>
<feature type="domain" description="RNase H type-1" evidence="1">
    <location>
        <begin position="1"/>
        <end position="137"/>
    </location>
</feature>
<proteinExistence type="predicted"/>
<sequence>MEKITIYCDGGARGNPGPAAVGVVYHNQQGAVVEKFGQAIGQATNNVAEYQAVLLALKKAKRLFGKQKCQQMAFAFLLDSELLVKQLNHQYKIKEKDLQALFIQIWNLWLDFGRVSFSHVPREQNIEADRLVNRALDQEKSKLF</sequence>
<organism evidence="2 3">
    <name type="scientific">Candidatus Portnoybacteria bacterium CG10_big_fil_rev_8_21_14_0_10_44_7</name>
    <dbReference type="NCBI Taxonomy" id="1974816"/>
    <lineage>
        <taxon>Bacteria</taxon>
        <taxon>Candidatus Portnoyibacteriota</taxon>
    </lineage>
</organism>
<dbReference type="AlphaFoldDB" id="A0A2M8KJI1"/>
<dbReference type="GO" id="GO:0004523">
    <property type="term" value="F:RNA-DNA hybrid ribonuclease activity"/>
    <property type="evidence" value="ECO:0007669"/>
    <property type="project" value="InterPro"/>
</dbReference>
<dbReference type="Pfam" id="PF13456">
    <property type="entry name" value="RVT_3"/>
    <property type="match status" value="1"/>
</dbReference>
<evidence type="ECO:0000313" key="2">
    <source>
        <dbReference type="EMBL" id="PJE60080.1"/>
    </source>
</evidence>
<gene>
    <name evidence="2" type="ORF">COU85_00220</name>
</gene>
<dbReference type="InterPro" id="IPR012337">
    <property type="entry name" value="RNaseH-like_sf"/>
</dbReference>
<dbReference type="PANTHER" id="PTHR47723:SF19">
    <property type="entry name" value="POLYNUCLEOTIDYL TRANSFERASE, RIBONUCLEASE H-LIKE SUPERFAMILY PROTEIN"/>
    <property type="match status" value="1"/>
</dbReference>
<dbReference type="GO" id="GO:0003676">
    <property type="term" value="F:nucleic acid binding"/>
    <property type="evidence" value="ECO:0007669"/>
    <property type="project" value="InterPro"/>
</dbReference>
<dbReference type="EMBL" id="PFEA01000005">
    <property type="protein sequence ID" value="PJE60080.1"/>
    <property type="molecule type" value="Genomic_DNA"/>
</dbReference>
<dbReference type="Gene3D" id="3.30.420.10">
    <property type="entry name" value="Ribonuclease H-like superfamily/Ribonuclease H"/>
    <property type="match status" value="1"/>
</dbReference>
<evidence type="ECO:0000313" key="3">
    <source>
        <dbReference type="Proteomes" id="UP000231086"/>
    </source>
</evidence>
<dbReference type="InterPro" id="IPR002156">
    <property type="entry name" value="RNaseH_domain"/>
</dbReference>
<comment type="caution">
    <text evidence="2">The sequence shown here is derived from an EMBL/GenBank/DDBJ whole genome shotgun (WGS) entry which is preliminary data.</text>
</comment>
<dbReference type="SUPFAM" id="SSF53098">
    <property type="entry name" value="Ribonuclease H-like"/>
    <property type="match status" value="1"/>
</dbReference>
<protein>
    <recommendedName>
        <fullName evidence="1">RNase H type-1 domain-containing protein</fullName>
    </recommendedName>
</protein>
<evidence type="ECO:0000259" key="1">
    <source>
        <dbReference type="PROSITE" id="PS50879"/>
    </source>
</evidence>
<dbReference type="InterPro" id="IPR053151">
    <property type="entry name" value="RNase_H-like"/>
</dbReference>
<dbReference type="InterPro" id="IPR036397">
    <property type="entry name" value="RNaseH_sf"/>
</dbReference>
<name>A0A2M8KJI1_9BACT</name>
<dbReference type="CDD" id="cd09279">
    <property type="entry name" value="RNase_HI_like"/>
    <property type="match status" value="1"/>
</dbReference>
<dbReference type="PANTHER" id="PTHR47723">
    <property type="entry name" value="OS05G0353850 PROTEIN"/>
    <property type="match status" value="1"/>
</dbReference>
<accession>A0A2M8KJI1</accession>